<dbReference type="Proteomes" id="UP001054945">
    <property type="component" value="Unassembled WGS sequence"/>
</dbReference>
<accession>A0AAV4PFS4</accession>
<reference evidence="2 3" key="1">
    <citation type="submission" date="2021-06" db="EMBL/GenBank/DDBJ databases">
        <title>Caerostris extrusa draft genome.</title>
        <authorList>
            <person name="Kono N."/>
            <person name="Arakawa K."/>
        </authorList>
    </citation>
    <scope>NUCLEOTIDE SEQUENCE [LARGE SCALE GENOMIC DNA]</scope>
</reference>
<keyword evidence="3" id="KW-1185">Reference proteome</keyword>
<feature type="signal peptide" evidence="1">
    <location>
        <begin position="1"/>
        <end position="20"/>
    </location>
</feature>
<gene>
    <name evidence="2" type="ORF">CEXT_814721</name>
</gene>
<proteinExistence type="predicted"/>
<evidence type="ECO:0000313" key="2">
    <source>
        <dbReference type="EMBL" id="GIX93987.1"/>
    </source>
</evidence>
<keyword evidence="1" id="KW-0732">Signal</keyword>
<protein>
    <recommendedName>
        <fullName evidence="4">Secreted protein</fullName>
    </recommendedName>
</protein>
<organism evidence="2 3">
    <name type="scientific">Caerostris extrusa</name>
    <name type="common">Bark spider</name>
    <name type="synonym">Caerostris bankana</name>
    <dbReference type="NCBI Taxonomy" id="172846"/>
    <lineage>
        <taxon>Eukaryota</taxon>
        <taxon>Metazoa</taxon>
        <taxon>Ecdysozoa</taxon>
        <taxon>Arthropoda</taxon>
        <taxon>Chelicerata</taxon>
        <taxon>Arachnida</taxon>
        <taxon>Araneae</taxon>
        <taxon>Araneomorphae</taxon>
        <taxon>Entelegynae</taxon>
        <taxon>Araneoidea</taxon>
        <taxon>Araneidae</taxon>
        <taxon>Caerostris</taxon>
    </lineage>
</organism>
<dbReference type="AlphaFoldDB" id="A0AAV4PFS4"/>
<evidence type="ECO:0000313" key="3">
    <source>
        <dbReference type="Proteomes" id="UP001054945"/>
    </source>
</evidence>
<sequence>MTSQDVILLIFALTFASTKPGKIPRKLRKEENAENITIESKTDLCHHSISQAIYITSQSTSVIFPIEERDYVKNCTSHSKDRFSGQLNVSSQSNTGLCPPLRNFCHIHLRIS</sequence>
<comment type="caution">
    <text evidence="2">The sequence shown here is derived from an EMBL/GenBank/DDBJ whole genome shotgun (WGS) entry which is preliminary data.</text>
</comment>
<evidence type="ECO:0008006" key="4">
    <source>
        <dbReference type="Google" id="ProtNLM"/>
    </source>
</evidence>
<feature type="chain" id="PRO_5043775055" description="Secreted protein" evidence="1">
    <location>
        <begin position="21"/>
        <end position="112"/>
    </location>
</feature>
<name>A0AAV4PFS4_CAEEX</name>
<evidence type="ECO:0000256" key="1">
    <source>
        <dbReference type="SAM" id="SignalP"/>
    </source>
</evidence>
<dbReference type="EMBL" id="BPLR01004322">
    <property type="protein sequence ID" value="GIX93987.1"/>
    <property type="molecule type" value="Genomic_DNA"/>
</dbReference>